<dbReference type="SUPFAM" id="SSF51735">
    <property type="entry name" value="NAD(P)-binding Rossmann-fold domains"/>
    <property type="match status" value="1"/>
</dbReference>
<dbReference type="EMBL" id="CAEZUP010000012">
    <property type="protein sequence ID" value="CAB4601632.1"/>
    <property type="molecule type" value="Genomic_DNA"/>
</dbReference>
<organism evidence="7">
    <name type="scientific">freshwater metagenome</name>
    <dbReference type="NCBI Taxonomy" id="449393"/>
    <lineage>
        <taxon>unclassified sequences</taxon>
        <taxon>metagenomes</taxon>
        <taxon>ecological metagenomes</taxon>
    </lineage>
</organism>
<comment type="similarity">
    <text evidence="2">Belongs to the zinc-containing alcohol dehydrogenase family.</text>
</comment>
<name>A0A6J6GJZ0_9ZZZZ</name>
<dbReference type="GO" id="GO:0016491">
    <property type="term" value="F:oxidoreductase activity"/>
    <property type="evidence" value="ECO:0007669"/>
    <property type="project" value="UniProtKB-KW"/>
</dbReference>
<dbReference type="InterPro" id="IPR013154">
    <property type="entry name" value="ADH-like_N"/>
</dbReference>
<reference evidence="7" key="1">
    <citation type="submission" date="2020-05" db="EMBL/GenBank/DDBJ databases">
        <authorList>
            <person name="Chiriac C."/>
            <person name="Salcher M."/>
            <person name="Ghai R."/>
            <person name="Kavagutti S V."/>
        </authorList>
    </citation>
    <scope>NUCLEOTIDE SEQUENCE</scope>
</reference>
<dbReference type="InterPro" id="IPR020843">
    <property type="entry name" value="ER"/>
</dbReference>
<sequence length="351" mass="36569">MTEMMKAYRIVEWQQQPILTEAPVPTPGPGQVVVEVAGNGLCHSDVGMTQMPGSFGEMLGWKVPFTLGHEVGGRIAALGKGVTGFKEGDPVAVISPRSCGSCRFCANGEDNNCDDSVVGRGYGIDGGLAKYMLVHSTRELVPLRNLDPKIAGPLTDAGATSFHAVKRALKRIRPGGSAVVIGAGGLGAYAIQHLVALTSARIIAVDTSGERLAYASELGAHDVLDGVNPETAADVRNILGGTGADAVFDFVGIDSTIEQGLRSTGKGGAFALVGAGQGALRSGTWFDALPKDGEVFCFQAPTIADTLDVIALADAGRIRVDADFFSLDDVALAYEKMERGELRGRAVVIPD</sequence>
<dbReference type="PANTHER" id="PTHR42940:SF8">
    <property type="entry name" value="VACUOLAR PROTEIN SORTING-ASSOCIATED PROTEIN 11"/>
    <property type="match status" value="1"/>
</dbReference>
<evidence type="ECO:0000313" key="7">
    <source>
        <dbReference type="EMBL" id="CAB4601632.1"/>
    </source>
</evidence>
<dbReference type="Pfam" id="PF00107">
    <property type="entry name" value="ADH_zinc_N"/>
    <property type="match status" value="1"/>
</dbReference>
<dbReference type="CDD" id="cd05284">
    <property type="entry name" value="arabinose_DH_like"/>
    <property type="match status" value="1"/>
</dbReference>
<dbReference type="AlphaFoldDB" id="A0A6J6GJZ0"/>
<feature type="domain" description="Enoyl reductase (ER)" evidence="6">
    <location>
        <begin position="14"/>
        <end position="348"/>
    </location>
</feature>
<evidence type="ECO:0000256" key="5">
    <source>
        <dbReference type="ARBA" id="ARBA00023002"/>
    </source>
</evidence>
<evidence type="ECO:0000256" key="4">
    <source>
        <dbReference type="ARBA" id="ARBA00022833"/>
    </source>
</evidence>
<keyword evidence="3" id="KW-0479">Metal-binding</keyword>
<dbReference type="Pfam" id="PF08240">
    <property type="entry name" value="ADH_N"/>
    <property type="match status" value="1"/>
</dbReference>
<dbReference type="Gene3D" id="3.40.50.720">
    <property type="entry name" value="NAD(P)-binding Rossmann-like Domain"/>
    <property type="match status" value="1"/>
</dbReference>
<gene>
    <name evidence="7" type="ORF">UFOPK1835_00450</name>
</gene>
<evidence type="ECO:0000259" key="6">
    <source>
        <dbReference type="SMART" id="SM00829"/>
    </source>
</evidence>
<comment type="cofactor">
    <cofactor evidence="1">
        <name>Zn(2+)</name>
        <dbReference type="ChEBI" id="CHEBI:29105"/>
    </cofactor>
</comment>
<dbReference type="PROSITE" id="PS00059">
    <property type="entry name" value="ADH_ZINC"/>
    <property type="match status" value="1"/>
</dbReference>
<dbReference type="PANTHER" id="PTHR42940">
    <property type="entry name" value="ALCOHOL DEHYDROGENASE 1-RELATED"/>
    <property type="match status" value="1"/>
</dbReference>
<dbReference type="GO" id="GO:0008270">
    <property type="term" value="F:zinc ion binding"/>
    <property type="evidence" value="ECO:0007669"/>
    <property type="project" value="InterPro"/>
</dbReference>
<accession>A0A6J6GJZ0</accession>
<proteinExistence type="inferred from homology"/>
<keyword evidence="5" id="KW-0560">Oxidoreductase</keyword>
<protein>
    <submittedName>
        <fullName evidence="7">Unannotated protein</fullName>
    </submittedName>
</protein>
<evidence type="ECO:0000256" key="2">
    <source>
        <dbReference type="ARBA" id="ARBA00008072"/>
    </source>
</evidence>
<dbReference type="SMART" id="SM00829">
    <property type="entry name" value="PKS_ER"/>
    <property type="match status" value="1"/>
</dbReference>
<dbReference type="InterPro" id="IPR002328">
    <property type="entry name" value="ADH_Zn_CS"/>
</dbReference>
<evidence type="ECO:0000256" key="1">
    <source>
        <dbReference type="ARBA" id="ARBA00001947"/>
    </source>
</evidence>
<dbReference type="Gene3D" id="3.90.180.10">
    <property type="entry name" value="Medium-chain alcohol dehydrogenases, catalytic domain"/>
    <property type="match status" value="1"/>
</dbReference>
<dbReference type="SUPFAM" id="SSF50129">
    <property type="entry name" value="GroES-like"/>
    <property type="match status" value="1"/>
</dbReference>
<evidence type="ECO:0000256" key="3">
    <source>
        <dbReference type="ARBA" id="ARBA00022723"/>
    </source>
</evidence>
<dbReference type="InterPro" id="IPR013149">
    <property type="entry name" value="ADH-like_C"/>
</dbReference>
<dbReference type="InterPro" id="IPR011032">
    <property type="entry name" value="GroES-like_sf"/>
</dbReference>
<dbReference type="InterPro" id="IPR036291">
    <property type="entry name" value="NAD(P)-bd_dom_sf"/>
</dbReference>
<keyword evidence="4" id="KW-0862">Zinc</keyword>